<gene>
    <name evidence="8" type="ORF">ANCDUO_21052</name>
</gene>
<evidence type="ECO:0000313" key="9">
    <source>
        <dbReference type="Proteomes" id="UP000054047"/>
    </source>
</evidence>
<dbReference type="InterPro" id="IPR050271">
    <property type="entry name" value="UDP-glycosyltransferase"/>
</dbReference>
<evidence type="ECO:0000256" key="7">
    <source>
        <dbReference type="SAM" id="Phobius"/>
    </source>
</evidence>
<dbReference type="Pfam" id="PF00201">
    <property type="entry name" value="UDPGT"/>
    <property type="match status" value="1"/>
</dbReference>
<name>A0A0C2FJY0_9BILA</name>
<protein>
    <recommendedName>
        <fullName evidence="2">glucuronosyltransferase</fullName>
        <ecNumber evidence="2">2.4.1.17</ecNumber>
    </recommendedName>
</protein>
<keyword evidence="3" id="KW-0328">Glycosyltransferase</keyword>
<evidence type="ECO:0000256" key="5">
    <source>
        <dbReference type="ARBA" id="ARBA00022729"/>
    </source>
</evidence>
<evidence type="ECO:0000313" key="8">
    <source>
        <dbReference type="EMBL" id="KIH48875.1"/>
    </source>
</evidence>
<sequence>YSLNVKRLSLMVRKKPVSPTHLLVKWTEFLAEFRTLDNLTPAGNDLNFLQYFSLDVIGVLLLVVSIIMYTAYKAIAVIIRRFCCWRKKRRKNDKVYKIIV</sequence>
<feature type="transmembrane region" description="Helical" evidence="7">
    <location>
        <begin position="56"/>
        <end position="79"/>
    </location>
</feature>
<keyword evidence="7" id="KW-0812">Transmembrane</keyword>
<evidence type="ECO:0000256" key="4">
    <source>
        <dbReference type="ARBA" id="ARBA00022679"/>
    </source>
</evidence>
<comment type="catalytic activity">
    <reaction evidence="6">
        <text>glucuronate acceptor + UDP-alpha-D-glucuronate = acceptor beta-D-glucuronoside + UDP + H(+)</text>
        <dbReference type="Rhea" id="RHEA:21032"/>
        <dbReference type="ChEBI" id="CHEBI:15378"/>
        <dbReference type="ChEBI" id="CHEBI:58052"/>
        <dbReference type="ChEBI" id="CHEBI:58223"/>
        <dbReference type="ChEBI" id="CHEBI:132367"/>
        <dbReference type="ChEBI" id="CHEBI:132368"/>
        <dbReference type="EC" id="2.4.1.17"/>
    </reaction>
</comment>
<organism evidence="8 9">
    <name type="scientific">Ancylostoma duodenale</name>
    <dbReference type="NCBI Taxonomy" id="51022"/>
    <lineage>
        <taxon>Eukaryota</taxon>
        <taxon>Metazoa</taxon>
        <taxon>Ecdysozoa</taxon>
        <taxon>Nematoda</taxon>
        <taxon>Chromadorea</taxon>
        <taxon>Rhabditida</taxon>
        <taxon>Rhabditina</taxon>
        <taxon>Rhabditomorpha</taxon>
        <taxon>Strongyloidea</taxon>
        <taxon>Ancylostomatidae</taxon>
        <taxon>Ancylostomatinae</taxon>
        <taxon>Ancylostoma</taxon>
    </lineage>
</organism>
<dbReference type="Proteomes" id="UP000054047">
    <property type="component" value="Unassembled WGS sequence"/>
</dbReference>
<dbReference type="OrthoDB" id="416356at2759"/>
<keyword evidence="7" id="KW-0472">Membrane</keyword>
<reference evidence="8 9" key="1">
    <citation type="submission" date="2013-12" db="EMBL/GenBank/DDBJ databases">
        <title>Draft genome of the parsitic nematode Ancylostoma duodenale.</title>
        <authorList>
            <person name="Mitreva M."/>
        </authorList>
    </citation>
    <scope>NUCLEOTIDE SEQUENCE [LARGE SCALE GENOMIC DNA]</scope>
    <source>
        <strain evidence="8 9">Zhejiang</strain>
    </source>
</reference>
<keyword evidence="4" id="KW-0808">Transferase</keyword>
<keyword evidence="7" id="KW-1133">Transmembrane helix</keyword>
<evidence type="ECO:0000256" key="2">
    <source>
        <dbReference type="ARBA" id="ARBA00012544"/>
    </source>
</evidence>
<evidence type="ECO:0000256" key="1">
    <source>
        <dbReference type="ARBA" id="ARBA00009995"/>
    </source>
</evidence>
<proteinExistence type="inferred from homology"/>
<comment type="similarity">
    <text evidence="1">Belongs to the UDP-glycosyltransferase family.</text>
</comment>
<accession>A0A0C2FJY0</accession>
<evidence type="ECO:0000256" key="6">
    <source>
        <dbReference type="ARBA" id="ARBA00047475"/>
    </source>
</evidence>
<dbReference type="PANTHER" id="PTHR48043:SF145">
    <property type="entry name" value="FI06409P-RELATED"/>
    <property type="match status" value="1"/>
</dbReference>
<dbReference type="PANTHER" id="PTHR48043">
    <property type="entry name" value="EG:EG0003.4 PROTEIN-RELATED"/>
    <property type="match status" value="1"/>
</dbReference>
<evidence type="ECO:0000256" key="3">
    <source>
        <dbReference type="ARBA" id="ARBA00022676"/>
    </source>
</evidence>
<dbReference type="AlphaFoldDB" id="A0A0C2FJY0"/>
<keyword evidence="5" id="KW-0732">Signal</keyword>
<dbReference type="GO" id="GO:0015020">
    <property type="term" value="F:glucuronosyltransferase activity"/>
    <property type="evidence" value="ECO:0007669"/>
    <property type="project" value="UniProtKB-EC"/>
</dbReference>
<dbReference type="InterPro" id="IPR002213">
    <property type="entry name" value="UDP_glucos_trans"/>
</dbReference>
<feature type="non-terminal residue" evidence="8">
    <location>
        <position position="1"/>
    </location>
</feature>
<keyword evidence="9" id="KW-1185">Reference proteome</keyword>
<dbReference type="EC" id="2.4.1.17" evidence="2"/>
<dbReference type="EMBL" id="KN756399">
    <property type="protein sequence ID" value="KIH48875.1"/>
    <property type="molecule type" value="Genomic_DNA"/>
</dbReference>